<reference evidence="2 3" key="1">
    <citation type="submission" date="2017-02" db="EMBL/GenBank/DDBJ databases">
        <authorList>
            <person name="Peterson S.W."/>
        </authorList>
    </citation>
    <scope>NUCLEOTIDE SEQUENCE [LARGE SCALE GENOMIC DNA]</scope>
    <source>
        <strain evidence="2 3">ATCC BAA-909</strain>
    </source>
</reference>
<dbReference type="RefSeq" id="WP_078930417.1">
    <property type="nucleotide sequence ID" value="NZ_FUXC01000002.1"/>
</dbReference>
<organism evidence="2 3">
    <name type="scientific">Treponema berlinense</name>
    <dbReference type="NCBI Taxonomy" id="225004"/>
    <lineage>
        <taxon>Bacteria</taxon>
        <taxon>Pseudomonadati</taxon>
        <taxon>Spirochaetota</taxon>
        <taxon>Spirochaetia</taxon>
        <taxon>Spirochaetales</taxon>
        <taxon>Treponemataceae</taxon>
        <taxon>Treponema</taxon>
    </lineage>
</organism>
<dbReference type="InterPro" id="IPR007421">
    <property type="entry name" value="Schlafen_AlbA_2_dom"/>
</dbReference>
<evidence type="ECO:0000259" key="1">
    <source>
        <dbReference type="Pfam" id="PF04326"/>
    </source>
</evidence>
<keyword evidence="2" id="KW-0067">ATP-binding</keyword>
<gene>
    <name evidence="2" type="ORF">SAMN02745152_00680</name>
</gene>
<dbReference type="Pfam" id="PF04326">
    <property type="entry name" value="SLFN_AlbA_2"/>
    <property type="match status" value="1"/>
</dbReference>
<dbReference type="Gene3D" id="1.10.10.10">
    <property type="entry name" value="Winged helix-like DNA-binding domain superfamily/Winged helix DNA-binding domain"/>
    <property type="match status" value="1"/>
</dbReference>
<evidence type="ECO:0000313" key="3">
    <source>
        <dbReference type="Proteomes" id="UP000190395"/>
    </source>
</evidence>
<feature type="domain" description="Schlafen AlbA-2" evidence="1">
    <location>
        <begin position="14"/>
        <end position="127"/>
    </location>
</feature>
<dbReference type="STRING" id="225004.SAMN02745152_00680"/>
<dbReference type="InterPro" id="IPR038461">
    <property type="entry name" value="Schlafen_AlbA_2_dom_sf"/>
</dbReference>
<dbReference type="Gene3D" id="3.30.565.60">
    <property type="match status" value="1"/>
</dbReference>
<sequence>MTAEQIKKIIANGENSCVEFKRCGNGMESDFYETVCSFSNRFGGYIFCGVLDDGTINGVSEKAAPEMIKNFISVISNPNLFSPTIFLEPEIVKVDGKTIVVIHVLNSSEVHTYKKIIYDRNFDSDVRITATNKIAEMYIRKQNVFTEQKVYKYVTENELRADLIDLCRQRAVNKRNDHPWKNLSNIELLKSAQLYTTDWNTGETGINLAGILLLGKDEVINSVCPSYKTDAILRKINVDRYDDREIIKTNLIESYDLLIQFSRKHLWDKFFMEGTQTVSLRDKIVREMISNTLMHREFTSSFSSKFVIEENKMFIENPCKALKCEELTPENFSPNSKNPIIASFFTNIGNADELGSGTRNLFKYTRLYSGQNPKMIEDDIFKIIVPLDNNFSADFGSYEKKSEPDETANVKLSETQKKIIEELKKNNELSAVELSSKIDVATRTVEFNIKQLKEMGMLVRKGANKNGVWEVK</sequence>
<dbReference type="OrthoDB" id="9807907at2"/>
<dbReference type="EMBL" id="FUXC01000002">
    <property type="protein sequence ID" value="SJZ57963.1"/>
    <property type="molecule type" value="Genomic_DNA"/>
</dbReference>
<dbReference type="PANTHER" id="PTHR30595">
    <property type="entry name" value="GLPR-RELATED TRANSCRIPTIONAL REPRESSOR"/>
    <property type="match status" value="1"/>
</dbReference>
<accession>A0A1T4LTC8</accession>
<dbReference type="Pfam" id="PF13412">
    <property type="entry name" value="HTH_24"/>
    <property type="match status" value="1"/>
</dbReference>
<protein>
    <submittedName>
        <fullName evidence="2">ATP-dependent DNA helicase RecG</fullName>
    </submittedName>
</protein>
<dbReference type="SUPFAM" id="SSF46785">
    <property type="entry name" value="Winged helix' DNA-binding domain"/>
    <property type="match status" value="1"/>
</dbReference>
<dbReference type="GO" id="GO:0004386">
    <property type="term" value="F:helicase activity"/>
    <property type="evidence" value="ECO:0007669"/>
    <property type="project" value="UniProtKB-KW"/>
</dbReference>
<dbReference type="InterPro" id="IPR038475">
    <property type="entry name" value="RecG_C_sf"/>
</dbReference>
<dbReference type="Proteomes" id="UP000190395">
    <property type="component" value="Unassembled WGS sequence"/>
</dbReference>
<dbReference type="InterPro" id="IPR036390">
    <property type="entry name" value="WH_DNA-bd_sf"/>
</dbReference>
<dbReference type="Pfam" id="PF13749">
    <property type="entry name" value="HATPase_c_4"/>
    <property type="match status" value="1"/>
</dbReference>
<name>A0A1T4LTC8_9SPIR</name>
<dbReference type="AlphaFoldDB" id="A0A1T4LTC8"/>
<keyword evidence="2" id="KW-0547">Nucleotide-binding</keyword>
<keyword evidence="3" id="KW-1185">Reference proteome</keyword>
<dbReference type="InterPro" id="IPR036388">
    <property type="entry name" value="WH-like_DNA-bd_sf"/>
</dbReference>
<keyword evidence="2" id="KW-0347">Helicase</keyword>
<evidence type="ECO:0000313" key="2">
    <source>
        <dbReference type="EMBL" id="SJZ57963.1"/>
    </source>
</evidence>
<dbReference type="PANTHER" id="PTHR30595:SF6">
    <property type="entry name" value="SCHLAFEN ALBA-2 DOMAIN-CONTAINING PROTEIN"/>
    <property type="match status" value="1"/>
</dbReference>
<keyword evidence="2" id="KW-0378">Hydrolase</keyword>
<proteinExistence type="predicted"/>
<dbReference type="GeneID" id="303366946"/>
<dbReference type="Gene3D" id="3.30.950.30">
    <property type="entry name" value="Schlafen, AAA domain"/>
    <property type="match status" value="1"/>
</dbReference>